<dbReference type="Gene3D" id="3.30.70.100">
    <property type="match status" value="1"/>
</dbReference>
<organism evidence="2 3">
    <name type="scientific">Macrophomina phaseolina</name>
    <dbReference type="NCBI Taxonomy" id="35725"/>
    <lineage>
        <taxon>Eukaryota</taxon>
        <taxon>Fungi</taxon>
        <taxon>Dikarya</taxon>
        <taxon>Ascomycota</taxon>
        <taxon>Pezizomycotina</taxon>
        <taxon>Dothideomycetes</taxon>
        <taxon>Dothideomycetes incertae sedis</taxon>
        <taxon>Botryosphaeriales</taxon>
        <taxon>Botryosphaeriaceae</taxon>
        <taxon>Macrophomina</taxon>
    </lineage>
</organism>
<reference evidence="2 3" key="1">
    <citation type="journal article" date="2021" name="Nat. Commun.">
        <title>Genetic determinants of endophytism in the Arabidopsis root mycobiome.</title>
        <authorList>
            <person name="Mesny F."/>
            <person name="Miyauchi S."/>
            <person name="Thiergart T."/>
            <person name="Pickel B."/>
            <person name="Atanasova L."/>
            <person name="Karlsson M."/>
            <person name="Huettel B."/>
            <person name="Barry K.W."/>
            <person name="Haridas S."/>
            <person name="Chen C."/>
            <person name="Bauer D."/>
            <person name="Andreopoulos W."/>
            <person name="Pangilinan J."/>
            <person name="LaButti K."/>
            <person name="Riley R."/>
            <person name="Lipzen A."/>
            <person name="Clum A."/>
            <person name="Drula E."/>
            <person name="Henrissat B."/>
            <person name="Kohler A."/>
            <person name="Grigoriev I.V."/>
            <person name="Martin F.M."/>
            <person name="Hacquard S."/>
        </authorList>
    </citation>
    <scope>NUCLEOTIDE SEQUENCE [LARGE SCALE GENOMIC DNA]</scope>
    <source>
        <strain evidence="2 3">MPI-SDFR-AT-0080</strain>
    </source>
</reference>
<evidence type="ECO:0000259" key="1">
    <source>
        <dbReference type="PROSITE" id="PS51725"/>
    </source>
</evidence>
<dbReference type="InterPro" id="IPR011008">
    <property type="entry name" value="Dimeric_a/b-barrel"/>
</dbReference>
<gene>
    <name evidence="2" type="ORF">B0J12DRAFT_742223</name>
</gene>
<dbReference type="EMBL" id="JAGTJR010000019">
    <property type="protein sequence ID" value="KAH7045298.1"/>
    <property type="molecule type" value="Genomic_DNA"/>
</dbReference>
<name>A0ABQ8G5F8_9PEZI</name>
<dbReference type="Proteomes" id="UP000774617">
    <property type="component" value="Unassembled WGS sequence"/>
</dbReference>
<proteinExistence type="predicted"/>
<dbReference type="SUPFAM" id="SSF54909">
    <property type="entry name" value="Dimeric alpha+beta barrel"/>
    <property type="match status" value="1"/>
</dbReference>
<dbReference type="PROSITE" id="PS51725">
    <property type="entry name" value="ABM"/>
    <property type="match status" value="1"/>
</dbReference>
<evidence type="ECO:0000313" key="2">
    <source>
        <dbReference type="EMBL" id="KAH7045298.1"/>
    </source>
</evidence>
<accession>A0ABQ8G5F8</accession>
<feature type="domain" description="ABM" evidence="1">
    <location>
        <begin position="10"/>
        <end position="100"/>
    </location>
</feature>
<dbReference type="InterPro" id="IPR007138">
    <property type="entry name" value="ABM_dom"/>
</dbReference>
<evidence type="ECO:0000313" key="3">
    <source>
        <dbReference type="Proteomes" id="UP000774617"/>
    </source>
</evidence>
<protein>
    <recommendedName>
        <fullName evidence="1">ABM domain-containing protein</fullName>
    </recommendedName>
</protein>
<comment type="caution">
    <text evidence="2">The sequence shown here is derived from an EMBL/GenBank/DDBJ whole genome shotgun (WGS) entry which is preliminary data.</text>
</comment>
<sequence length="125" mass="14529">MADLASEQGFTMFVQVTIKAGRVDEFLQHYQPMLRKIATEPGFLSIEVFHSEENANRLCWVENWNTSKTWFREQILTRPYVRQYLDSTKPLCDGERSMTTWNRLGGDYAVAKKGVYREPSVDTAE</sequence>
<dbReference type="Pfam" id="PF03992">
    <property type="entry name" value="ABM"/>
    <property type="match status" value="1"/>
</dbReference>
<keyword evidence="3" id="KW-1185">Reference proteome</keyword>